<dbReference type="EMBL" id="LMWP01000042">
    <property type="protein sequence ID" value="KUN18646.1"/>
    <property type="molecule type" value="Genomic_DNA"/>
</dbReference>
<proteinExistence type="predicted"/>
<reference evidence="1 2" key="1">
    <citation type="submission" date="2015-10" db="EMBL/GenBank/DDBJ databases">
        <title>Draft genome sequence of Streptomyces corchorusii DSM 40340, type strain for the species Streptomyces corchorusii.</title>
        <authorList>
            <person name="Ruckert C."/>
            <person name="Winkler A."/>
            <person name="Kalinowski J."/>
            <person name="Kampfer P."/>
            <person name="Glaeser S."/>
        </authorList>
    </citation>
    <scope>NUCLEOTIDE SEQUENCE [LARGE SCALE GENOMIC DNA]</scope>
    <source>
        <strain evidence="1 2">DSM 40340</strain>
    </source>
</reference>
<accession>A0A101PVX3</accession>
<keyword evidence="2" id="KW-1185">Reference proteome</keyword>
<sequence length="80" mass="8519">MVRAAGSAQFARLRTGLASISRGRRPSASTRRRASVRAAGRALLLPADWTSFSLSSCRARYSRAGTALRAAAGLVVWAWA</sequence>
<dbReference type="Proteomes" id="UP000053398">
    <property type="component" value="Unassembled WGS sequence"/>
</dbReference>
<comment type="caution">
    <text evidence="1">The sequence shown here is derived from an EMBL/GenBank/DDBJ whole genome shotgun (WGS) entry which is preliminary data.</text>
</comment>
<organism evidence="1 2">
    <name type="scientific">Streptomyces corchorusii</name>
    <name type="common">Streptomyces chibaensis</name>
    <dbReference type="NCBI Taxonomy" id="1903"/>
    <lineage>
        <taxon>Bacteria</taxon>
        <taxon>Bacillati</taxon>
        <taxon>Actinomycetota</taxon>
        <taxon>Actinomycetes</taxon>
        <taxon>Kitasatosporales</taxon>
        <taxon>Streptomycetaceae</taxon>
        <taxon>Streptomyces</taxon>
    </lineage>
</organism>
<protein>
    <submittedName>
        <fullName evidence="1">Uncharacterized protein</fullName>
    </submittedName>
</protein>
<evidence type="ECO:0000313" key="1">
    <source>
        <dbReference type="EMBL" id="KUN18646.1"/>
    </source>
</evidence>
<gene>
    <name evidence="1" type="ORF">AQJ11_33150</name>
</gene>
<name>A0A101PVX3_STRCK</name>
<dbReference type="AlphaFoldDB" id="A0A101PVX3"/>
<evidence type="ECO:0000313" key="2">
    <source>
        <dbReference type="Proteomes" id="UP000053398"/>
    </source>
</evidence>